<accession>A0ABX5WLF8</accession>
<evidence type="ECO:0000313" key="2">
    <source>
        <dbReference type="EMBL" id="QDF75314.1"/>
    </source>
</evidence>
<dbReference type="RefSeq" id="WP_033538197.1">
    <property type="nucleotide sequence ID" value="NZ_CP041153.1"/>
</dbReference>
<dbReference type="Proteomes" id="UP000318758">
    <property type="component" value="Chromosome"/>
</dbReference>
<name>A0ABX5WLF8_9GAMM</name>
<dbReference type="EMBL" id="CP041153">
    <property type="protein sequence ID" value="QDF75314.1"/>
    <property type="molecule type" value="Genomic_DNA"/>
</dbReference>
<proteinExistence type="predicted"/>
<sequence length="159" mass="18577">MKKPQAWYKQFWPWFLIILPLCAVFASVNLMLLAIENKDSLVSEDYYKDGKAINMDLRKIKHAKQLGLQFELQLSDDEITLTQHGGEPYAAALNVEFYHPTLQKKDFAQVATADGAQVYRIKLAKPITGSWEVRLEGFDRSWRIQKRLELKDNNQYWLN</sequence>
<evidence type="ECO:0000313" key="3">
    <source>
        <dbReference type="Proteomes" id="UP000318758"/>
    </source>
</evidence>
<keyword evidence="3" id="KW-1185">Reference proteome</keyword>
<keyword evidence="1" id="KW-1133">Transmembrane helix</keyword>
<feature type="transmembrane region" description="Helical" evidence="1">
    <location>
        <begin position="12"/>
        <end position="35"/>
    </location>
</feature>
<dbReference type="Pfam" id="PF05751">
    <property type="entry name" value="FixH"/>
    <property type="match status" value="1"/>
</dbReference>
<organism evidence="2 3">
    <name type="scientific">Shewanella marisflavi</name>
    <dbReference type="NCBI Taxonomy" id="260364"/>
    <lineage>
        <taxon>Bacteria</taxon>
        <taxon>Pseudomonadati</taxon>
        <taxon>Pseudomonadota</taxon>
        <taxon>Gammaproteobacteria</taxon>
        <taxon>Alteromonadales</taxon>
        <taxon>Shewanellaceae</taxon>
        <taxon>Shewanella</taxon>
    </lineage>
</organism>
<keyword evidence="1" id="KW-0472">Membrane</keyword>
<keyword evidence="1" id="KW-0812">Transmembrane</keyword>
<gene>
    <name evidence="2" type="ORF">FGA12_09195</name>
</gene>
<evidence type="ECO:0000256" key="1">
    <source>
        <dbReference type="SAM" id="Phobius"/>
    </source>
</evidence>
<reference evidence="2 3" key="1">
    <citation type="submission" date="2019-06" db="EMBL/GenBank/DDBJ databases">
        <title>Complete genome of Shewanella marisflavi ECSMB14101, a mussel settlement-inducing bacterium isolated from East China Sea.</title>
        <authorList>
            <person name="Yang J."/>
            <person name="Liang X."/>
            <person name="Chang R."/>
            <person name="Peng L."/>
        </authorList>
    </citation>
    <scope>NUCLEOTIDE SEQUENCE [LARGE SCALE GENOMIC DNA]</scope>
    <source>
        <strain evidence="2 3">ECSMB14101</strain>
    </source>
</reference>
<protein>
    <submittedName>
        <fullName evidence="2">FixH family protein</fullName>
    </submittedName>
</protein>
<dbReference type="InterPro" id="IPR008620">
    <property type="entry name" value="FixH"/>
</dbReference>